<sequence>MIVDKLLDDSRGGEGLLDAAGDCGLMTSPLNLAYFYGASPPSAPGAGDTGYLSAVPSAPGSPGSDSSDFSSTSSVSSCGAVESRPRGGARAERPQVEPHMGVGRQQRGPFQGVRVKNSVKELLLHIRSNKQKASGQPVDEFKTQSVNIEQLTDLKSAVSAVGKRKGPDSLSDGPVCKRPSLLPSHFVTSPQTPTPGESMEDVRHSESKLDSSAALLQNIINIKNECNPVSLNTVQVSWMSPTVPQNSPRDQCQDFHGGQAFSPPQKYQPFQVSGSPQMMDQASMYQYSPQTQNMQQLQQQPPLPPQQQHQHQQNYPHHPPLQFSPYSRMSQSPKYDSNLFDAQEPQFCTGQSFVSLLTGQGEPESLAVPVPAPISFPPQTETQLQTFSLMPSNACEAVVGVHDAGSHSLGTSLSLQNIMGSQMNTTQLGKSFFQWQVEQEESKLANIPQDQFLARDGDGDTFLHIAVAQGRRALSYVLARKMNALHMLDIKEHNGQSAFQVAVAANQHLIVQDLVNLGAQVNTTDCWGRTPLHVCAEKGHSQVLQAIQKGAVRSNQFVDLEATNYDGLTPLHCAVVAHNAVVHELQRNRQSHSPEVQDLLLRNKSLVDTIKCLIQMGAAVEAKDRKSGRTALHLAAEEANLELIRLFLELPSCLSFVNAKAYNGNTALHVAASLQYRVTQLDAVRLLMRKGADPSTRNLENEQPVHLVPDGPVGEQVRATGGSGSCFRPLQLKYKEGGSRSGQRPADALPVYLSV</sequence>
<dbReference type="PANTHER" id="PTHR24124:SF5">
    <property type="entry name" value="NF-KAPPA-B INHIBITOR ZETA"/>
    <property type="match status" value="1"/>
</dbReference>
<dbReference type="PROSITE" id="PS50088">
    <property type="entry name" value="ANK_REPEAT"/>
    <property type="match status" value="3"/>
</dbReference>
<feature type="region of interest" description="Disordered" evidence="15">
    <location>
        <begin position="289"/>
        <end position="337"/>
    </location>
</feature>
<evidence type="ECO:0000256" key="10">
    <source>
        <dbReference type="ARBA" id="ARBA00071909"/>
    </source>
</evidence>
<feature type="repeat" description="ANK" evidence="14">
    <location>
        <begin position="663"/>
        <end position="699"/>
    </location>
</feature>
<dbReference type="GO" id="GO:0010468">
    <property type="term" value="P:regulation of gene expression"/>
    <property type="evidence" value="ECO:0007669"/>
    <property type="project" value="TreeGrafter"/>
</dbReference>
<feature type="compositionally biased region" description="Basic and acidic residues" evidence="15">
    <location>
        <begin position="83"/>
        <end position="96"/>
    </location>
</feature>
<keyword evidence="17" id="KW-1185">Reference proteome</keyword>
<feature type="region of interest" description="Disordered" evidence="15">
    <location>
        <begin position="45"/>
        <end position="107"/>
    </location>
</feature>
<dbReference type="GO" id="GO:0070974">
    <property type="term" value="F:POU domain binding"/>
    <property type="evidence" value="ECO:0007669"/>
    <property type="project" value="InterPro"/>
</dbReference>
<evidence type="ECO:0000256" key="9">
    <source>
        <dbReference type="ARBA" id="ARBA00064472"/>
    </source>
</evidence>
<dbReference type="FunFam" id="1.25.40.20:FF:000188">
    <property type="entry name" value="NF-kappa-B inhibitor zeta isoform X2"/>
    <property type="match status" value="1"/>
</dbReference>
<comment type="subcellular location">
    <subcellularLocation>
        <location evidence="1">Nucleus</location>
    </subcellularLocation>
</comment>
<comment type="subunit">
    <text evidence="9">Interacts with NFKB1/p50. Interacts with RELA. Interacts with AKIRIN2.</text>
</comment>
<keyword evidence="7" id="KW-0539">Nucleus</keyword>
<dbReference type="InterPro" id="IPR002110">
    <property type="entry name" value="Ankyrin_rpt"/>
</dbReference>
<dbReference type="Pfam" id="PF12796">
    <property type="entry name" value="Ank_2"/>
    <property type="match status" value="2"/>
</dbReference>
<evidence type="ECO:0000256" key="6">
    <source>
        <dbReference type="ARBA" id="ARBA00023163"/>
    </source>
</evidence>
<gene>
    <name evidence="18" type="primary">Nfkbiz</name>
</gene>
<name>A0A6P7QIZ6_MUSCR</name>
<dbReference type="PROSITE" id="PS50297">
    <property type="entry name" value="ANK_REP_REGION"/>
    <property type="match status" value="3"/>
</dbReference>
<dbReference type="CTD" id="64332"/>
<evidence type="ECO:0000256" key="3">
    <source>
        <dbReference type="ARBA" id="ARBA00023015"/>
    </source>
</evidence>
<evidence type="ECO:0000256" key="12">
    <source>
        <dbReference type="ARBA" id="ARBA00077511"/>
    </source>
</evidence>
<comment type="function">
    <text evidence="8">Involved in regulation of NF-kappa-B transcription factor complexes. Inhibits NF-kappa-B activity without affecting its nuclear translocation upon stimulation. Inhibits DNA-binding of RELA and NFKB1/p50, and of the NF-kappa-B p65-p50 heterodimer and the NF-kappa-B p50-p50 homodimer. Also seems to activate NF-kappa-B-mediated transcription. In vitro, upon association with NFKB1/p50 has transcriptional activation activity and, together with NFKB1/p50 and RELA, is recruited to LCN2 promoters. Promotes transcription of LCN2 and DEFB4. Is recruited to IL-6 promoters and activates IL-6 but decreases TNF-alpha production in response to LPS. Seems to be involved in the induction of inflammatory genes activated through TLR/IL-1 receptor signaling. Involved in the induction of T helper 17 cells (Th17) differentiation upon recognition of antigen by T cell antigen receptor (TCR).</text>
</comment>
<dbReference type="GO" id="GO:0003677">
    <property type="term" value="F:DNA binding"/>
    <property type="evidence" value="ECO:0007669"/>
    <property type="project" value="InterPro"/>
</dbReference>
<dbReference type="PRINTS" id="PR01415">
    <property type="entry name" value="ANKYRIN"/>
</dbReference>
<feature type="compositionally biased region" description="Low complexity" evidence="15">
    <location>
        <begin position="289"/>
        <end position="316"/>
    </location>
</feature>
<feature type="compositionally biased region" description="Polar residues" evidence="15">
    <location>
        <begin position="241"/>
        <end position="250"/>
    </location>
</feature>
<evidence type="ECO:0000256" key="13">
    <source>
        <dbReference type="ARBA" id="ARBA00078782"/>
    </source>
</evidence>
<evidence type="ECO:0000256" key="15">
    <source>
        <dbReference type="SAM" id="MobiDB-lite"/>
    </source>
</evidence>
<keyword evidence="2" id="KW-0677">Repeat</keyword>
<dbReference type="InterPro" id="IPR036770">
    <property type="entry name" value="Ankyrin_rpt-contain_sf"/>
</dbReference>
<keyword evidence="4 14" id="KW-0040">ANK repeat</keyword>
<dbReference type="RefSeq" id="XP_029326489.1">
    <property type="nucleotide sequence ID" value="XM_029470629.1"/>
</dbReference>
<feature type="compositionally biased region" description="Low complexity" evidence="15">
    <location>
        <begin position="53"/>
        <end position="82"/>
    </location>
</feature>
<evidence type="ECO:0000256" key="2">
    <source>
        <dbReference type="ARBA" id="ARBA00022737"/>
    </source>
</evidence>
<reference evidence="18" key="1">
    <citation type="submission" date="2025-08" db="UniProtKB">
        <authorList>
            <consortium name="RefSeq"/>
        </authorList>
    </citation>
    <scope>IDENTIFICATION</scope>
</reference>
<feature type="region of interest" description="Disordered" evidence="15">
    <location>
        <begin position="160"/>
        <end position="201"/>
    </location>
</feature>
<evidence type="ECO:0000256" key="1">
    <source>
        <dbReference type="ARBA" id="ARBA00004123"/>
    </source>
</evidence>
<feature type="compositionally biased region" description="Polar residues" evidence="15">
    <location>
        <begin position="324"/>
        <end position="335"/>
    </location>
</feature>
<keyword evidence="3" id="KW-0805">Transcription regulation</keyword>
<dbReference type="InterPro" id="IPR047571">
    <property type="entry name" value="OCA"/>
</dbReference>
<protein>
    <recommendedName>
        <fullName evidence="10">NF-kappa-B inhibitor zeta</fullName>
    </recommendedName>
    <alternativeName>
        <fullName evidence="11">I-kappa-B-zeta</fullName>
    </alternativeName>
    <alternativeName>
        <fullName evidence="12">IL-1 inducible nuclear ankyrin-repeat protein</fullName>
    </alternativeName>
    <alternativeName>
        <fullName evidence="13">Molecule possessing ankyrin repeats induced by lipopolysaccharide</fullName>
    </alternativeName>
</protein>
<dbReference type="GO" id="GO:0031349">
    <property type="term" value="P:positive regulation of defense response"/>
    <property type="evidence" value="ECO:0007669"/>
    <property type="project" value="UniProtKB-ARBA"/>
</dbReference>
<dbReference type="PROSITE" id="PS52003">
    <property type="entry name" value="OCA"/>
    <property type="match status" value="1"/>
</dbReference>
<feature type="domain" description="OCA" evidence="16">
    <location>
        <begin position="107"/>
        <end position="129"/>
    </location>
</feature>
<dbReference type="Proteomes" id="UP000515126">
    <property type="component" value="Chromosome 16"/>
</dbReference>
<feature type="repeat" description="ANK" evidence="14">
    <location>
        <begin position="627"/>
        <end position="659"/>
    </location>
</feature>
<evidence type="ECO:0000256" key="14">
    <source>
        <dbReference type="PROSITE-ProRule" id="PRU00023"/>
    </source>
</evidence>
<dbReference type="GeneID" id="110311680"/>
<feature type="compositionally biased region" description="Polar residues" evidence="15">
    <location>
        <begin position="186"/>
        <end position="195"/>
    </location>
</feature>
<feature type="region of interest" description="Disordered" evidence="15">
    <location>
        <begin position="241"/>
        <end position="277"/>
    </location>
</feature>
<feature type="repeat" description="ANK" evidence="14">
    <location>
        <begin position="494"/>
        <end position="526"/>
    </location>
</feature>
<evidence type="ECO:0000256" key="4">
    <source>
        <dbReference type="ARBA" id="ARBA00023043"/>
    </source>
</evidence>
<dbReference type="SUPFAM" id="SSF48403">
    <property type="entry name" value="Ankyrin repeat"/>
    <property type="match status" value="1"/>
</dbReference>
<organism evidence="17 18">
    <name type="scientific">Mus caroli</name>
    <name type="common">Ryukyu mouse</name>
    <name type="synonym">Ricefield mouse</name>
    <dbReference type="NCBI Taxonomy" id="10089"/>
    <lineage>
        <taxon>Eukaryota</taxon>
        <taxon>Metazoa</taxon>
        <taxon>Chordata</taxon>
        <taxon>Craniata</taxon>
        <taxon>Vertebrata</taxon>
        <taxon>Euteleostomi</taxon>
        <taxon>Mammalia</taxon>
        <taxon>Eutheria</taxon>
        <taxon>Euarchontoglires</taxon>
        <taxon>Glires</taxon>
        <taxon>Rodentia</taxon>
        <taxon>Myomorpha</taxon>
        <taxon>Muroidea</taxon>
        <taxon>Muridae</taxon>
        <taxon>Murinae</taxon>
        <taxon>Mus</taxon>
        <taxon>Mus</taxon>
    </lineage>
</organism>
<dbReference type="SMART" id="SM00248">
    <property type="entry name" value="ANK"/>
    <property type="match status" value="6"/>
</dbReference>
<accession>A0A6P7QIZ6</accession>
<evidence type="ECO:0000313" key="18">
    <source>
        <dbReference type="RefSeq" id="XP_029326489.1"/>
    </source>
</evidence>
<keyword evidence="6" id="KW-0804">Transcription</keyword>
<dbReference type="GO" id="GO:0005634">
    <property type="term" value="C:nucleus"/>
    <property type="evidence" value="ECO:0007669"/>
    <property type="project" value="UniProtKB-SubCell"/>
</dbReference>
<feature type="region of interest" description="Disordered" evidence="15">
    <location>
        <begin position="694"/>
        <end position="713"/>
    </location>
</feature>
<keyword evidence="5" id="KW-0010">Activator</keyword>
<evidence type="ECO:0000256" key="8">
    <source>
        <dbReference type="ARBA" id="ARBA00057515"/>
    </source>
</evidence>
<dbReference type="FunFam" id="1.25.40.20:FF:000179">
    <property type="entry name" value="NF-kappa-B inhibitor zeta isoform X2"/>
    <property type="match status" value="1"/>
</dbReference>
<feature type="compositionally biased region" description="Polar residues" evidence="15">
    <location>
        <begin position="268"/>
        <end position="277"/>
    </location>
</feature>
<dbReference type="PANTHER" id="PTHR24124">
    <property type="entry name" value="ANKYRIN REPEAT FAMILY A"/>
    <property type="match status" value="1"/>
</dbReference>
<dbReference type="AlphaFoldDB" id="A0A6P7QIZ6"/>
<evidence type="ECO:0000256" key="11">
    <source>
        <dbReference type="ARBA" id="ARBA00075776"/>
    </source>
</evidence>
<evidence type="ECO:0000256" key="5">
    <source>
        <dbReference type="ARBA" id="ARBA00023159"/>
    </source>
</evidence>
<evidence type="ECO:0000313" key="17">
    <source>
        <dbReference type="Proteomes" id="UP000515126"/>
    </source>
</evidence>
<dbReference type="Gene3D" id="1.25.40.20">
    <property type="entry name" value="Ankyrin repeat-containing domain"/>
    <property type="match status" value="2"/>
</dbReference>
<evidence type="ECO:0000256" key="7">
    <source>
        <dbReference type="ARBA" id="ARBA00023242"/>
    </source>
</evidence>
<proteinExistence type="predicted"/>
<evidence type="ECO:0000259" key="16">
    <source>
        <dbReference type="PROSITE" id="PS52003"/>
    </source>
</evidence>